<dbReference type="Proteomes" id="UP001183643">
    <property type="component" value="Unassembled WGS sequence"/>
</dbReference>
<gene>
    <name evidence="1" type="ORF">J2S41_005766</name>
</gene>
<evidence type="ECO:0000313" key="1">
    <source>
        <dbReference type="EMBL" id="MDR7278988.1"/>
    </source>
</evidence>
<dbReference type="Gene3D" id="1.10.287.1060">
    <property type="entry name" value="ESAT-6-like"/>
    <property type="match status" value="1"/>
</dbReference>
<dbReference type="AlphaFoldDB" id="A0AAE3YV77"/>
<comment type="caution">
    <text evidence="1">The sequence shown here is derived from an EMBL/GenBank/DDBJ whole genome shotgun (WGS) entry which is preliminary data.</text>
</comment>
<sequence length="107" mass="11377">MQTFHVDPDGMRSSGEGIQRSVGEIDDALTAFENELAGYGEPWGADDLGSMIGLVYTAIRDIAFECLDANLEDMHLYGGNVTVMADNFAAAEDGNAAGFQGIQQELG</sequence>
<accession>A0AAE3YV77</accession>
<dbReference type="RefSeq" id="WP_310372243.1">
    <property type="nucleotide sequence ID" value="NZ_JAVDYB010000001.1"/>
</dbReference>
<keyword evidence="2" id="KW-1185">Reference proteome</keyword>
<protein>
    <submittedName>
        <fullName evidence="1">Uncharacterized protein</fullName>
    </submittedName>
</protein>
<proteinExistence type="predicted"/>
<name>A0AAE3YV77_9ACTN</name>
<dbReference type="EMBL" id="JAVDYB010000001">
    <property type="protein sequence ID" value="MDR7278988.1"/>
    <property type="molecule type" value="Genomic_DNA"/>
</dbReference>
<evidence type="ECO:0000313" key="2">
    <source>
        <dbReference type="Proteomes" id="UP001183643"/>
    </source>
</evidence>
<reference evidence="1" key="1">
    <citation type="submission" date="2023-07" db="EMBL/GenBank/DDBJ databases">
        <title>Sequencing the genomes of 1000 actinobacteria strains.</title>
        <authorList>
            <person name="Klenk H.-P."/>
        </authorList>
    </citation>
    <scope>NUCLEOTIDE SEQUENCE</scope>
    <source>
        <strain evidence="1">DSM 44707</strain>
    </source>
</reference>
<organism evidence="1 2">
    <name type="scientific">Catenuloplanes atrovinosus</name>
    <dbReference type="NCBI Taxonomy" id="137266"/>
    <lineage>
        <taxon>Bacteria</taxon>
        <taxon>Bacillati</taxon>
        <taxon>Actinomycetota</taxon>
        <taxon>Actinomycetes</taxon>
        <taxon>Micromonosporales</taxon>
        <taxon>Micromonosporaceae</taxon>
        <taxon>Catenuloplanes</taxon>
    </lineage>
</organism>